<gene>
    <name evidence="1" type="ORF">AC579_5738</name>
</gene>
<reference evidence="1 2" key="1">
    <citation type="submission" date="2015-07" db="EMBL/GenBank/DDBJ databases">
        <title>Comparative genomics of the Sigatoka disease complex on banana suggests a link between parallel evolutionary changes in Pseudocercospora fijiensis and Pseudocercospora eumusae and increased virulence on the banana host.</title>
        <authorList>
            <person name="Chang T.-C."/>
            <person name="Salvucci A."/>
            <person name="Crous P.W."/>
            <person name="Stergiopoulos I."/>
        </authorList>
    </citation>
    <scope>NUCLEOTIDE SEQUENCE [LARGE SCALE GENOMIC DNA]</scope>
    <source>
        <strain evidence="1 2">CBS 116634</strain>
    </source>
</reference>
<dbReference type="AlphaFoldDB" id="A0A139IRT8"/>
<organism evidence="1 2">
    <name type="scientific">Pseudocercospora musae</name>
    <dbReference type="NCBI Taxonomy" id="113226"/>
    <lineage>
        <taxon>Eukaryota</taxon>
        <taxon>Fungi</taxon>
        <taxon>Dikarya</taxon>
        <taxon>Ascomycota</taxon>
        <taxon>Pezizomycotina</taxon>
        <taxon>Dothideomycetes</taxon>
        <taxon>Dothideomycetidae</taxon>
        <taxon>Mycosphaerellales</taxon>
        <taxon>Mycosphaerellaceae</taxon>
        <taxon>Pseudocercospora</taxon>
    </lineage>
</organism>
<dbReference type="Proteomes" id="UP000073492">
    <property type="component" value="Unassembled WGS sequence"/>
</dbReference>
<evidence type="ECO:0000313" key="1">
    <source>
        <dbReference type="EMBL" id="KXT17473.1"/>
    </source>
</evidence>
<dbReference type="EMBL" id="LFZO01000020">
    <property type="protein sequence ID" value="KXT17473.1"/>
    <property type="molecule type" value="Genomic_DNA"/>
</dbReference>
<name>A0A139IRT8_9PEZI</name>
<accession>A0A139IRT8</accession>
<keyword evidence="2" id="KW-1185">Reference proteome</keyword>
<evidence type="ECO:0000313" key="2">
    <source>
        <dbReference type="Proteomes" id="UP000073492"/>
    </source>
</evidence>
<sequence>MNALHITKDTSSNKAYKCLSGEILSIDQSDPQFHFGSCVPSAEKQKTARNKGDLLRPAGVTVAKLIRHASTHYCTNSIMTCCSARADDFPSGYTGTQIQAGPRDLTQDHVTPLLTADISHQQDTNADLIF</sequence>
<proteinExistence type="predicted"/>
<comment type="caution">
    <text evidence="1">The sequence shown here is derived from an EMBL/GenBank/DDBJ whole genome shotgun (WGS) entry which is preliminary data.</text>
</comment>
<protein>
    <submittedName>
        <fullName evidence="1">Uncharacterized protein</fullName>
    </submittedName>
</protein>